<feature type="active site" description="Proton donor" evidence="4">
    <location>
        <position position="189"/>
    </location>
</feature>
<feature type="binding site" evidence="4">
    <location>
        <begin position="11"/>
        <end position="12"/>
    </location>
    <ligand>
        <name>1-deoxy-D-xylulose 5-phosphate</name>
        <dbReference type="ChEBI" id="CHEBI:57792"/>
    </ligand>
</feature>
<dbReference type="CDD" id="cd00003">
    <property type="entry name" value="PNPsynthase"/>
    <property type="match status" value="1"/>
</dbReference>
<dbReference type="NCBIfam" id="NF003625">
    <property type="entry name" value="PRK05265.1-3"/>
    <property type="match status" value="1"/>
</dbReference>
<dbReference type="AlphaFoldDB" id="A0A0F3NDQ2"/>
<dbReference type="NCBIfam" id="NF003627">
    <property type="entry name" value="PRK05265.1-5"/>
    <property type="match status" value="1"/>
</dbReference>
<dbReference type="GO" id="GO:0005829">
    <property type="term" value="C:cytosol"/>
    <property type="evidence" value="ECO:0007669"/>
    <property type="project" value="TreeGrafter"/>
</dbReference>
<comment type="subunit">
    <text evidence="4">Homooctamer; tetramer of dimers.</text>
</comment>
<evidence type="ECO:0000256" key="3">
    <source>
        <dbReference type="ARBA" id="ARBA00023096"/>
    </source>
</evidence>
<sequence>MSGVALGVNIDHVATLRNARGIDYPDILEVANIAVNYGADFITVHLREDRRHIKDNDVFRLKENLKVPLNLEIAATDEMLSIAIEVKPKCVCLVPEKRQELTTEGGLDTKRISSYLASFIDKLHAHSIDVTLFVEPDVDQIDQAKKLHADNIELHTGKYCNNVTQDTLLQIKRAAEYCYQQNINCHAGHGLNYHSAGIIAKIPYISALNIGHFLICESVLHGIGMSVYKMKKVITSTS</sequence>
<comment type="subcellular location">
    <subcellularLocation>
        <location evidence="4">Cytoplasm</location>
    </subcellularLocation>
</comment>
<evidence type="ECO:0000256" key="4">
    <source>
        <dbReference type="HAMAP-Rule" id="MF_00279"/>
    </source>
</evidence>
<keyword evidence="2 4" id="KW-0808">Transferase</keyword>
<comment type="function">
    <text evidence="4">Catalyzes the complicated ring closure reaction between the two acyclic compounds 1-deoxy-D-xylulose-5-phosphate (DXP) and 3-amino-2-oxopropyl phosphate (1-amino-acetone-3-phosphate or AAP) to form pyridoxine 5'-phosphate (PNP) and inorganic phosphate.</text>
</comment>
<dbReference type="NCBIfam" id="TIGR00559">
    <property type="entry name" value="pdxJ"/>
    <property type="match status" value="1"/>
</dbReference>
<evidence type="ECO:0000313" key="7">
    <source>
        <dbReference type="Proteomes" id="UP000033546"/>
    </source>
</evidence>
<dbReference type="Proteomes" id="UP000033546">
    <property type="component" value="Unassembled WGS sequence"/>
</dbReference>
<organism evidence="6 7">
    <name type="scientific">Ehrlichia cf. muris str. EmCRT</name>
    <dbReference type="NCBI Taxonomy" id="1359167"/>
    <lineage>
        <taxon>Bacteria</taxon>
        <taxon>Pseudomonadati</taxon>
        <taxon>Pseudomonadota</taxon>
        <taxon>Alphaproteobacteria</taxon>
        <taxon>Rickettsiales</taxon>
        <taxon>Anaplasmataceae</taxon>
        <taxon>Ehrlichia</taxon>
    </lineage>
</organism>
<feature type="binding site" evidence="4">
    <location>
        <position position="190"/>
    </location>
    <ligand>
        <name>3-amino-2-oxopropyl phosphate</name>
        <dbReference type="ChEBI" id="CHEBI:57279"/>
    </ligand>
</feature>
<dbReference type="EMBL" id="LANU01000001">
    <property type="protein sequence ID" value="KJV65886.1"/>
    <property type="molecule type" value="Genomic_DNA"/>
</dbReference>
<comment type="similarity">
    <text evidence="4">Belongs to the PNP synthase family.</text>
</comment>
<dbReference type="InterPro" id="IPR036130">
    <property type="entry name" value="Pyridoxine-5'_phos_synth"/>
</dbReference>
<dbReference type="RefSeq" id="WP_045804489.1">
    <property type="nucleotide sequence ID" value="NZ_LANU01000001.1"/>
</dbReference>
<comment type="catalytic activity">
    <reaction evidence="4">
        <text>3-amino-2-oxopropyl phosphate + 1-deoxy-D-xylulose 5-phosphate = pyridoxine 5'-phosphate + phosphate + 2 H2O + H(+)</text>
        <dbReference type="Rhea" id="RHEA:15265"/>
        <dbReference type="ChEBI" id="CHEBI:15377"/>
        <dbReference type="ChEBI" id="CHEBI:15378"/>
        <dbReference type="ChEBI" id="CHEBI:43474"/>
        <dbReference type="ChEBI" id="CHEBI:57279"/>
        <dbReference type="ChEBI" id="CHEBI:57792"/>
        <dbReference type="ChEBI" id="CHEBI:58589"/>
        <dbReference type="EC" id="2.6.99.2"/>
    </reaction>
</comment>
<name>A0A0F3NDQ2_9RICK</name>
<reference evidence="6 7" key="1">
    <citation type="submission" date="2015-02" db="EMBL/GenBank/DDBJ databases">
        <title>Genome Sequencing of Rickettsiales.</title>
        <authorList>
            <person name="Daugherty S.C."/>
            <person name="Su Q."/>
            <person name="Abolude K."/>
            <person name="Beier-Sexton M."/>
            <person name="Carlyon J.A."/>
            <person name="Carter R."/>
            <person name="Day N.P."/>
            <person name="Dumler S.J."/>
            <person name="Dyachenko V."/>
            <person name="Godinez A."/>
            <person name="Kurtti T.J."/>
            <person name="Lichay M."/>
            <person name="Mullins K.E."/>
            <person name="Ott S."/>
            <person name="Pappas-Brown V."/>
            <person name="Paris D.H."/>
            <person name="Patel P."/>
            <person name="Richards A.L."/>
            <person name="Sadzewicz L."/>
            <person name="Sears K."/>
            <person name="Seidman D."/>
            <person name="Sengamalay N."/>
            <person name="Stenos J."/>
            <person name="Tallon L.J."/>
            <person name="Vincent G."/>
            <person name="Fraser C.M."/>
            <person name="Munderloh U."/>
            <person name="Dunning-Hotopp J.C."/>
        </authorList>
    </citation>
    <scope>NUCLEOTIDE SEQUENCE [LARGE SCALE GENOMIC DNA]</scope>
    <source>
        <strain evidence="6 7">EmCRT</strain>
    </source>
</reference>
<feature type="active site" description="Proton acceptor" evidence="4">
    <location>
        <position position="45"/>
    </location>
</feature>
<comment type="caution">
    <text evidence="6">The sequence shown here is derived from an EMBL/GenBank/DDBJ whole genome shotgun (WGS) entry which is preliminary data.</text>
</comment>
<gene>
    <name evidence="4 6" type="primary">pdxJ</name>
    <name evidence="6" type="ORF">EMUCRT_0068</name>
</gene>
<dbReference type="GO" id="GO:0008615">
    <property type="term" value="P:pyridoxine biosynthetic process"/>
    <property type="evidence" value="ECO:0007669"/>
    <property type="project" value="UniProtKB-UniRule"/>
</dbReference>
<feature type="binding site" evidence="4">
    <location>
        <position position="47"/>
    </location>
    <ligand>
        <name>1-deoxy-D-xylulose 5-phosphate</name>
        <dbReference type="ChEBI" id="CHEBI:57792"/>
    </ligand>
</feature>
<feature type="binding site" evidence="4">
    <location>
        <position position="9"/>
    </location>
    <ligand>
        <name>3-amino-2-oxopropyl phosphate</name>
        <dbReference type="ChEBI" id="CHEBI:57279"/>
    </ligand>
</feature>
<dbReference type="PANTHER" id="PTHR30456:SF0">
    <property type="entry name" value="PYRIDOXINE 5'-PHOSPHATE SYNTHASE"/>
    <property type="match status" value="1"/>
</dbReference>
<feature type="binding site" evidence="4">
    <location>
        <position position="52"/>
    </location>
    <ligand>
        <name>1-deoxy-D-xylulose 5-phosphate</name>
        <dbReference type="ChEBI" id="CHEBI:57792"/>
    </ligand>
</feature>
<comment type="pathway">
    <text evidence="4">Cofactor biosynthesis; pyridoxine 5'-phosphate biosynthesis; pyridoxine 5'-phosphate from D-erythrose 4-phosphate: step 5/5.</text>
</comment>
<keyword evidence="1 4" id="KW-0963">Cytoplasm</keyword>
<dbReference type="HAMAP" id="MF_00279">
    <property type="entry name" value="PdxJ"/>
    <property type="match status" value="1"/>
</dbReference>
<dbReference type="Pfam" id="PF03740">
    <property type="entry name" value="PdxJ"/>
    <property type="match status" value="1"/>
</dbReference>
<feature type="binding site" evidence="4">
    <location>
        <position position="20"/>
    </location>
    <ligand>
        <name>3-amino-2-oxopropyl phosphate</name>
        <dbReference type="ChEBI" id="CHEBI:57279"/>
    </ligand>
</feature>
<protein>
    <recommendedName>
        <fullName evidence="4 5">Pyridoxine 5'-phosphate synthase</fullName>
        <shortName evidence="4">PNP synthase</shortName>
        <ecNumber evidence="4 5">2.6.99.2</ecNumber>
    </recommendedName>
</protein>
<keyword evidence="3 4" id="KW-0664">Pyridoxine biosynthesis</keyword>
<evidence type="ECO:0000313" key="6">
    <source>
        <dbReference type="EMBL" id="KJV65886.1"/>
    </source>
</evidence>
<feature type="binding site" evidence="4">
    <location>
        <begin position="211"/>
        <end position="212"/>
    </location>
    <ligand>
        <name>3-amino-2-oxopropyl phosphate</name>
        <dbReference type="ChEBI" id="CHEBI:57279"/>
    </ligand>
</feature>
<proteinExistence type="inferred from homology"/>
<dbReference type="InterPro" id="IPR004569">
    <property type="entry name" value="PyrdxlP_synth_PdxJ"/>
</dbReference>
<accession>A0A0F3NDQ2</accession>
<dbReference type="EC" id="2.6.99.2" evidence="4 5"/>
<dbReference type="SUPFAM" id="SSF63892">
    <property type="entry name" value="Pyridoxine 5'-phosphate synthase"/>
    <property type="match status" value="1"/>
</dbReference>
<dbReference type="InterPro" id="IPR013785">
    <property type="entry name" value="Aldolase_TIM"/>
</dbReference>
<evidence type="ECO:0000256" key="1">
    <source>
        <dbReference type="ARBA" id="ARBA00022490"/>
    </source>
</evidence>
<dbReference type="GO" id="GO:0033856">
    <property type="term" value="F:pyridoxine 5'-phosphate synthase activity"/>
    <property type="evidence" value="ECO:0007669"/>
    <property type="project" value="UniProtKB-UniRule"/>
</dbReference>
<dbReference type="UniPathway" id="UPA00244">
    <property type="reaction ID" value="UER00313"/>
</dbReference>
<dbReference type="PANTHER" id="PTHR30456">
    <property type="entry name" value="PYRIDOXINE 5'-PHOSPHATE SYNTHASE"/>
    <property type="match status" value="1"/>
</dbReference>
<feature type="active site" description="Proton acceptor" evidence="4">
    <location>
        <position position="72"/>
    </location>
</feature>
<evidence type="ECO:0000256" key="2">
    <source>
        <dbReference type="ARBA" id="ARBA00022679"/>
    </source>
</evidence>
<feature type="site" description="Transition state stabilizer" evidence="4">
    <location>
        <position position="153"/>
    </location>
</feature>
<dbReference type="Gene3D" id="3.20.20.70">
    <property type="entry name" value="Aldolase class I"/>
    <property type="match status" value="1"/>
</dbReference>
<feature type="binding site" evidence="4">
    <location>
        <position position="102"/>
    </location>
    <ligand>
        <name>1-deoxy-D-xylulose 5-phosphate</name>
        <dbReference type="ChEBI" id="CHEBI:57792"/>
    </ligand>
</feature>
<evidence type="ECO:0000256" key="5">
    <source>
        <dbReference type="NCBIfam" id="TIGR00559"/>
    </source>
</evidence>
<dbReference type="PATRIC" id="fig|1359167.3.peg.65"/>